<keyword evidence="9" id="KW-0472">Membrane</keyword>
<dbReference type="AlphaFoldDB" id="A0A226XB48"/>
<dbReference type="SUPFAM" id="SSF54523">
    <property type="entry name" value="Pili subunits"/>
    <property type="match status" value="1"/>
</dbReference>
<evidence type="ECO:0000256" key="9">
    <source>
        <dbReference type="ARBA" id="ARBA00023136"/>
    </source>
</evidence>
<feature type="domain" description="Trimeric autotransporter adhesin YadA-like stalk" evidence="13">
    <location>
        <begin position="803"/>
        <end position="828"/>
    </location>
</feature>
<feature type="domain" description="Trimeric autotransporter adhesin YadA-like head" evidence="12">
    <location>
        <begin position="771"/>
        <end position="795"/>
    </location>
</feature>
<evidence type="ECO:0000256" key="10">
    <source>
        <dbReference type="ARBA" id="ARBA00023237"/>
    </source>
</evidence>
<dbReference type="EMBL" id="MTHB01000022">
    <property type="protein sequence ID" value="OXC80339.1"/>
    <property type="molecule type" value="Genomic_DNA"/>
</dbReference>
<proteinExistence type="inferred from homology"/>
<evidence type="ECO:0000256" key="5">
    <source>
        <dbReference type="ARBA" id="ARBA00022452"/>
    </source>
</evidence>
<name>A0A226XB48_CABSO</name>
<keyword evidence="4" id="KW-0813">Transport</keyword>
<feature type="domain" description="Trimeric autotransporter adhesin YadA-like stalk" evidence="13">
    <location>
        <begin position="604"/>
        <end position="638"/>
    </location>
</feature>
<dbReference type="Pfam" id="PF13018">
    <property type="entry name" value="ESPR"/>
    <property type="match status" value="1"/>
</dbReference>
<evidence type="ECO:0000259" key="13">
    <source>
        <dbReference type="Pfam" id="PF05662"/>
    </source>
</evidence>
<feature type="domain" description="Trimeric autotransporter adhesin YadA-like stalk" evidence="13">
    <location>
        <begin position="189"/>
        <end position="228"/>
    </location>
</feature>
<feature type="domain" description="Trimeric autotransporter adhesin YadA-like stalk" evidence="13">
    <location>
        <begin position="666"/>
        <end position="700"/>
    </location>
</feature>
<dbReference type="InterPro" id="IPR045584">
    <property type="entry name" value="Pilin-like"/>
</dbReference>
<evidence type="ECO:0000256" key="1">
    <source>
        <dbReference type="ARBA" id="ARBA00004241"/>
    </source>
</evidence>
<feature type="domain" description="Trimeric autotransporter adhesin YadA-like head" evidence="12">
    <location>
        <begin position="146"/>
        <end position="171"/>
    </location>
</feature>
<evidence type="ECO:0000256" key="6">
    <source>
        <dbReference type="ARBA" id="ARBA00022692"/>
    </source>
</evidence>
<evidence type="ECO:0000256" key="3">
    <source>
        <dbReference type="ARBA" id="ARBA00005848"/>
    </source>
</evidence>
<dbReference type="GO" id="GO:0015031">
    <property type="term" value="P:protein transport"/>
    <property type="evidence" value="ECO:0007669"/>
    <property type="project" value="UniProtKB-KW"/>
</dbReference>
<gene>
    <name evidence="15" type="ORF">BSU04_02515</name>
</gene>
<keyword evidence="10" id="KW-0998">Cell outer membrane</keyword>
<dbReference type="InterPro" id="IPR024973">
    <property type="entry name" value="ESPR"/>
</dbReference>
<protein>
    <submittedName>
        <fullName evidence="15">Outer membrane protein assembly factor YaeT</fullName>
    </submittedName>
</protein>
<comment type="similarity">
    <text evidence="3">Belongs to the autotransporter-2 (AT-2) (TC 1.B.40) family.</text>
</comment>
<feature type="domain" description="Trimeric autotransporter adhesin YadA-like head" evidence="12">
    <location>
        <begin position="743"/>
        <end position="769"/>
    </location>
</feature>
<evidence type="ECO:0000256" key="4">
    <source>
        <dbReference type="ARBA" id="ARBA00022448"/>
    </source>
</evidence>
<feature type="domain" description="Trimeric autotransporter adhesin YadA-like head" evidence="12">
    <location>
        <begin position="560"/>
        <end position="586"/>
    </location>
</feature>
<evidence type="ECO:0000256" key="2">
    <source>
        <dbReference type="ARBA" id="ARBA00004442"/>
    </source>
</evidence>
<dbReference type="RefSeq" id="WP_089159086.1">
    <property type="nucleotide sequence ID" value="NZ_MTHB01000022.1"/>
</dbReference>
<evidence type="ECO:0000256" key="8">
    <source>
        <dbReference type="ARBA" id="ARBA00022927"/>
    </source>
</evidence>
<evidence type="ECO:0000259" key="11">
    <source>
        <dbReference type="Pfam" id="PF03895"/>
    </source>
</evidence>
<feature type="domain" description="Trimeric autotransporter adhesin YadA-like head" evidence="12">
    <location>
        <begin position="321"/>
        <end position="347"/>
    </location>
</feature>
<dbReference type="InterPro" id="IPR008640">
    <property type="entry name" value="Adhesin_Head_dom"/>
</dbReference>
<dbReference type="InterPro" id="IPR005594">
    <property type="entry name" value="YadA_C"/>
</dbReference>
<feature type="domain" description="Trimeric autotransporter adhesin YadA-like stalk" evidence="13">
    <location>
        <begin position="411"/>
        <end position="451"/>
    </location>
</feature>
<dbReference type="Pfam" id="PF03895">
    <property type="entry name" value="YadA_anchor"/>
    <property type="match status" value="1"/>
</dbReference>
<dbReference type="InterPro" id="IPR008635">
    <property type="entry name" value="Coiled_stalk_dom"/>
</dbReference>
<evidence type="ECO:0000259" key="12">
    <source>
        <dbReference type="Pfam" id="PF05658"/>
    </source>
</evidence>
<dbReference type="Gene3D" id="2.150.10.10">
    <property type="entry name" value="Serralysin-like metalloprotease, C-terminal"/>
    <property type="match status" value="3"/>
</dbReference>
<feature type="domain" description="ESPR" evidence="14">
    <location>
        <begin position="1"/>
        <end position="42"/>
    </location>
</feature>
<organism evidence="15 16">
    <name type="scientific">Caballeronia sordidicola</name>
    <name type="common">Burkholderia sordidicola</name>
    <dbReference type="NCBI Taxonomy" id="196367"/>
    <lineage>
        <taxon>Bacteria</taxon>
        <taxon>Pseudomonadati</taxon>
        <taxon>Pseudomonadota</taxon>
        <taxon>Betaproteobacteria</taxon>
        <taxon>Burkholderiales</taxon>
        <taxon>Burkholderiaceae</taxon>
        <taxon>Caballeronia</taxon>
    </lineage>
</organism>
<feature type="domain" description="Trimeric autotransporter adhesin YadA-like head" evidence="12">
    <location>
        <begin position="82"/>
        <end position="104"/>
    </location>
</feature>
<dbReference type="Gene3D" id="1.20.5.170">
    <property type="match status" value="2"/>
</dbReference>
<feature type="domain" description="Trimeric autotransporter adhesin YadA-like head" evidence="12">
    <location>
        <begin position="372"/>
        <end position="393"/>
    </location>
</feature>
<dbReference type="GO" id="GO:0009279">
    <property type="term" value="C:cell outer membrane"/>
    <property type="evidence" value="ECO:0007669"/>
    <property type="project" value="UniProtKB-SubCell"/>
</dbReference>
<evidence type="ECO:0000259" key="14">
    <source>
        <dbReference type="Pfam" id="PF13018"/>
    </source>
</evidence>
<comment type="caution">
    <text evidence="15">The sequence shown here is derived from an EMBL/GenBank/DDBJ whole genome shotgun (WGS) entry which is preliminary data.</text>
</comment>
<evidence type="ECO:0000313" key="15">
    <source>
        <dbReference type="EMBL" id="OXC80339.1"/>
    </source>
</evidence>
<evidence type="ECO:0000313" key="16">
    <source>
        <dbReference type="Proteomes" id="UP000214720"/>
    </source>
</evidence>
<keyword evidence="8" id="KW-0653">Protein transport</keyword>
<comment type="subcellular location">
    <subcellularLocation>
        <location evidence="2">Cell outer membrane</location>
    </subcellularLocation>
    <subcellularLocation>
        <location evidence="1">Cell surface</location>
    </subcellularLocation>
</comment>
<keyword evidence="6" id="KW-0812">Transmembrane</keyword>
<keyword evidence="7" id="KW-0732">Signal</keyword>
<dbReference type="Pfam" id="PF05658">
    <property type="entry name" value="YadA_head"/>
    <property type="match status" value="8"/>
</dbReference>
<dbReference type="GO" id="GO:0009986">
    <property type="term" value="C:cell surface"/>
    <property type="evidence" value="ECO:0007669"/>
    <property type="project" value="UniProtKB-SubCell"/>
</dbReference>
<feature type="domain" description="Trimeric autotransporter adhesin YadA-like head" evidence="12">
    <location>
        <begin position="716"/>
        <end position="739"/>
    </location>
</feature>
<accession>A0A226XB48</accession>
<evidence type="ECO:0000256" key="7">
    <source>
        <dbReference type="ARBA" id="ARBA00022729"/>
    </source>
</evidence>
<dbReference type="InterPro" id="IPR011049">
    <property type="entry name" value="Serralysin-like_metalloprot_C"/>
</dbReference>
<dbReference type="Proteomes" id="UP000214720">
    <property type="component" value="Unassembled WGS sequence"/>
</dbReference>
<feature type="domain" description="Trimeric autotransporter adhesin YadA-like stalk" evidence="13">
    <location>
        <begin position="502"/>
        <end position="543"/>
    </location>
</feature>
<dbReference type="OrthoDB" id="1632057at2"/>
<reference evidence="16" key="1">
    <citation type="submission" date="2017-01" db="EMBL/GenBank/DDBJ databases">
        <title>Genome Analysis of Deinococcus marmoris KOPRI26562.</title>
        <authorList>
            <person name="Kim J.H."/>
            <person name="Oh H.-M."/>
        </authorList>
    </citation>
    <scope>NUCLEOTIDE SEQUENCE [LARGE SCALE GENOMIC DNA]</scope>
    <source>
        <strain evidence="16">PAMC 26633</strain>
    </source>
</reference>
<dbReference type="Pfam" id="PF05662">
    <property type="entry name" value="YadA_stalk"/>
    <property type="match status" value="6"/>
</dbReference>
<keyword evidence="5" id="KW-1134">Transmembrane beta strand</keyword>
<feature type="domain" description="Trimeric autotransporter adhesin YadA-like C-terminal membrane anchor" evidence="11">
    <location>
        <begin position="875"/>
        <end position="930"/>
    </location>
</feature>
<dbReference type="SUPFAM" id="SSF101967">
    <property type="entry name" value="Adhesin YadA, collagen-binding domain"/>
    <property type="match status" value="4"/>
</dbReference>
<dbReference type="Gene3D" id="6.10.250.2040">
    <property type="match status" value="1"/>
</dbReference>
<sequence>MNKVYKSVWNESIGAWVAVSENSPARGKRGRKLAKAALASAMSIGVVGGASATVSLDGGTVTAAASGIANGIAIGSGTDTTNDYGVAMGAGATASGVGDVAIGADVKVQSGAPGGDGGVIGGVAVGSNAKALAASASSFGALAVSSGMQSTALGSHATATGVASTAIGMSAIADRDNTVSIGNSTTQRQLVQVAAGTRTNDAVNVSQLTPLVSALGGAATLNADGSVTGPTFSLKGTNYTNVGDALTALADSAGSSKYLHVNSTLADSLATGSESIAIGGAASSAQLGDISIGMSSKASGTTNGSNDGSLSAIAVGMNAAANAQSAMALGGGSLANNDSDIALGSGSIADSTGSTGGATAVGVSAKALNHLAVALGRSSTASADNSVALGAYSVADRANTVSVGSKTQLRQIANVGAGTFANDAVNVTQLQNVTTLLGGGAKVNADGTIQAPAYTVAGTSFGTVGDAITKVDTELTNKVAYDTTDKAHITLGGVGASKLVTISNLQIGDLSSTSTDAVNGSQLYSTNQRVGSLETFEGNVNNGGGIKYFHTNSTLADSSATGADSVAIGGAALSSGKNSVALGSNSVADRDNSVSVGAAGSERQVTNVAAGTASTDAVNVGQLNAVSSNVTSLSASAIKYDTNADGTPDYANATLGNGNTTGTALHNVAAATGNMDAVNLGQLNDMMGQVTNIANGAYNPLFTADGNRDTEVATSSGTHSVASGANAVASGANAIASGATSVASGTNSIAVGSNTSATANNAVAVGANASASANNSVALGAGSVADRANAVSVGSTAAGGQRQVTNVAAGTDGTDAVNVNQMQQSVNTGVKSAKGYTDALRSDMNSGLSLANNHINSVGAMSSAMAMMAGSAAAVADKDNRFAAGTGVYRNKAAIAVGFQKRFGTNMVITVGGSTTGEESTGGAGFAFGF</sequence>
<dbReference type="Gene3D" id="3.30.1300.30">
    <property type="entry name" value="GSPII I/J protein-like"/>
    <property type="match status" value="1"/>
</dbReference>
<dbReference type="Gene3D" id="2.60.40.4050">
    <property type="match status" value="2"/>
</dbReference>